<evidence type="ECO:0000313" key="11">
    <source>
        <dbReference type="Proteomes" id="UP000434209"/>
    </source>
</evidence>
<protein>
    <submittedName>
        <fullName evidence="10">ABC transporter permease subunit</fullName>
    </submittedName>
</protein>
<dbReference type="Pfam" id="PF00528">
    <property type="entry name" value="BPD_transp_1"/>
    <property type="match status" value="1"/>
</dbReference>
<feature type="transmembrane region" description="Helical" evidence="8">
    <location>
        <begin position="189"/>
        <end position="211"/>
    </location>
</feature>
<dbReference type="GO" id="GO:0055085">
    <property type="term" value="P:transmembrane transport"/>
    <property type="evidence" value="ECO:0007669"/>
    <property type="project" value="InterPro"/>
</dbReference>
<dbReference type="EMBL" id="CP046910">
    <property type="protein sequence ID" value="QGZ57656.1"/>
    <property type="molecule type" value="Genomic_DNA"/>
</dbReference>
<organism evidence="10 11">
    <name type="scientific">Paraburkholderia acidiphila</name>
    <dbReference type="NCBI Taxonomy" id="2571747"/>
    <lineage>
        <taxon>Bacteria</taxon>
        <taxon>Pseudomonadati</taxon>
        <taxon>Pseudomonadota</taxon>
        <taxon>Betaproteobacteria</taxon>
        <taxon>Burkholderiales</taxon>
        <taxon>Burkholderiaceae</taxon>
        <taxon>Paraburkholderia</taxon>
    </lineage>
</organism>
<feature type="transmembrane region" description="Helical" evidence="8">
    <location>
        <begin position="112"/>
        <end position="136"/>
    </location>
</feature>
<accession>A0A7Z2G9M2</accession>
<dbReference type="SUPFAM" id="SSF161098">
    <property type="entry name" value="MetI-like"/>
    <property type="match status" value="1"/>
</dbReference>
<feature type="transmembrane region" description="Helical" evidence="8">
    <location>
        <begin position="148"/>
        <end position="168"/>
    </location>
</feature>
<evidence type="ECO:0000256" key="8">
    <source>
        <dbReference type="RuleBase" id="RU363032"/>
    </source>
</evidence>
<evidence type="ECO:0000256" key="3">
    <source>
        <dbReference type="ARBA" id="ARBA00022475"/>
    </source>
</evidence>
<evidence type="ECO:0000256" key="5">
    <source>
        <dbReference type="ARBA" id="ARBA00022692"/>
    </source>
</evidence>
<feature type="domain" description="ABC transmembrane type-1" evidence="9">
    <location>
        <begin position="77"/>
        <end position="265"/>
    </location>
</feature>
<comment type="subcellular location">
    <subcellularLocation>
        <location evidence="1">Cell inner membrane</location>
        <topology evidence="1">Multi-pass membrane protein</topology>
    </subcellularLocation>
    <subcellularLocation>
        <location evidence="8">Cell membrane</location>
        <topology evidence="8">Multi-pass membrane protein</topology>
    </subcellularLocation>
</comment>
<name>A0A7Z2G9M2_9BURK</name>
<evidence type="ECO:0000313" key="10">
    <source>
        <dbReference type="EMBL" id="QGZ57656.1"/>
    </source>
</evidence>
<keyword evidence="5 8" id="KW-0812">Transmembrane</keyword>
<keyword evidence="6 8" id="KW-1133">Transmembrane helix</keyword>
<keyword evidence="2 8" id="KW-0813">Transport</keyword>
<keyword evidence="4" id="KW-0997">Cell inner membrane</keyword>
<dbReference type="AlphaFoldDB" id="A0A7Z2G9M2"/>
<keyword evidence="3" id="KW-1003">Cell membrane</keyword>
<sequence>MKFAKPLFAPHTSAVERVWYFALRALVVLTLLYLILPVLAIVPLSFSSSTFLVYPIPGWSLRWYENLVMSDEWRMAAKNSFIVGPAATLVATVLGTLAAIGITKADFRGKALLMAVLISPMIVPVVVVGVGMYLFFAPLGLANTYLGLILAHASLGVPFVVTTVAATLQGFNHNLVRASLSLGANPVTTFFRITLPVIAPGVISGALFAFATSFDEVVVTLFLAGADQTTLPRQMFTGIRENISPTIAALATILIVFSTCLLLALEWLRGRNAARAVKA</sequence>
<keyword evidence="7 8" id="KW-0472">Membrane</keyword>
<evidence type="ECO:0000256" key="2">
    <source>
        <dbReference type="ARBA" id="ARBA00022448"/>
    </source>
</evidence>
<dbReference type="PANTHER" id="PTHR43357">
    <property type="entry name" value="INNER MEMBRANE ABC TRANSPORTER PERMEASE PROTEIN YDCV"/>
    <property type="match status" value="1"/>
</dbReference>
<dbReference type="Gene3D" id="1.10.3720.10">
    <property type="entry name" value="MetI-like"/>
    <property type="match status" value="1"/>
</dbReference>
<evidence type="ECO:0000259" key="9">
    <source>
        <dbReference type="PROSITE" id="PS50928"/>
    </source>
</evidence>
<comment type="similarity">
    <text evidence="8">Belongs to the binding-protein-dependent transport system permease family.</text>
</comment>
<evidence type="ECO:0000256" key="4">
    <source>
        <dbReference type="ARBA" id="ARBA00022519"/>
    </source>
</evidence>
<reference evidence="10 11" key="1">
    <citation type="submission" date="2019-12" db="EMBL/GenBank/DDBJ databases">
        <title>Paraburkholderia acidiphila 7Q-K02 sp. nov and Paraburkholderia acidisoli DHF22 sp. nov., two strains isolated from forest soil.</title>
        <authorList>
            <person name="Gao Z."/>
            <person name="Qiu L."/>
        </authorList>
    </citation>
    <scope>NUCLEOTIDE SEQUENCE [LARGE SCALE GENOMIC DNA]</scope>
    <source>
        <strain evidence="10 11">7Q-K02</strain>
    </source>
</reference>
<dbReference type="KEGG" id="pacp:FAZ97_22435"/>
<feature type="transmembrane region" description="Helical" evidence="8">
    <location>
        <begin position="21"/>
        <end position="46"/>
    </location>
</feature>
<evidence type="ECO:0000256" key="1">
    <source>
        <dbReference type="ARBA" id="ARBA00004429"/>
    </source>
</evidence>
<dbReference type="InterPro" id="IPR035906">
    <property type="entry name" value="MetI-like_sf"/>
</dbReference>
<proteinExistence type="inferred from homology"/>
<dbReference type="RefSeq" id="WP_158760595.1">
    <property type="nucleotide sequence ID" value="NZ_CP046910.1"/>
</dbReference>
<keyword evidence="11" id="KW-1185">Reference proteome</keyword>
<dbReference type="CDD" id="cd06261">
    <property type="entry name" value="TM_PBP2"/>
    <property type="match status" value="1"/>
</dbReference>
<dbReference type="Proteomes" id="UP000434209">
    <property type="component" value="Chromosome 2"/>
</dbReference>
<dbReference type="PANTHER" id="PTHR43357:SF4">
    <property type="entry name" value="INNER MEMBRANE ABC TRANSPORTER PERMEASE PROTEIN YDCV"/>
    <property type="match status" value="1"/>
</dbReference>
<feature type="transmembrane region" description="Helical" evidence="8">
    <location>
        <begin position="243"/>
        <end position="265"/>
    </location>
</feature>
<dbReference type="GO" id="GO:0005886">
    <property type="term" value="C:plasma membrane"/>
    <property type="evidence" value="ECO:0007669"/>
    <property type="project" value="UniProtKB-SubCell"/>
</dbReference>
<gene>
    <name evidence="10" type="ORF">FAZ97_22435</name>
</gene>
<dbReference type="PROSITE" id="PS50928">
    <property type="entry name" value="ABC_TM1"/>
    <property type="match status" value="1"/>
</dbReference>
<feature type="transmembrane region" description="Helical" evidence="8">
    <location>
        <begin position="81"/>
        <end position="100"/>
    </location>
</feature>
<evidence type="ECO:0000256" key="6">
    <source>
        <dbReference type="ARBA" id="ARBA00022989"/>
    </source>
</evidence>
<dbReference type="OrthoDB" id="9815533at2"/>
<evidence type="ECO:0000256" key="7">
    <source>
        <dbReference type="ARBA" id="ARBA00023136"/>
    </source>
</evidence>
<dbReference type="InterPro" id="IPR000515">
    <property type="entry name" value="MetI-like"/>
</dbReference>